<feature type="chain" id="PRO_5023942284" description="Cytochrome P450" evidence="4">
    <location>
        <begin position="23"/>
        <end position="494"/>
    </location>
</feature>
<feature type="binding site" description="axial binding residue" evidence="2">
    <location>
        <position position="435"/>
    </location>
    <ligand>
        <name>heme</name>
        <dbReference type="ChEBI" id="CHEBI:30413"/>
    </ligand>
    <ligandPart>
        <name>Fe</name>
        <dbReference type="ChEBI" id="CHEBI:18248"/>
    </ligandPart>
</feature>
<comment type="similarity">
    <text evidence="1 3">Belongs to the cytochrome P450 family.</text>
</comment>
<evidence type="ECO:0000313" key="5">
    <source>
        <dbReference type="EMBL" id="TVU03634.1"/>
    </source>
</evidence>
<dbReference type="OrthoDB" id="2789670at2759"/>
<dbReference type="InterPro" id="IPR036396">
    <property type="entry name" value="Cyt_P450_sf"/>
</dbReference>
<dbReference type="InterPro" id="IPR002401">
    <property type="entry name" value="Cyt_P450_E_grp-I"/>
</dbReference>
<keyword evidence="2 3" id="KW-0408">Iron</keyword>
<comment type="caution">
    <text evidence="5">The sequence shown here is derived from an EMBL/GenBank/DDBJ whole genome shotgun (WGS) entry which is preliminary data.</text>
</comment>
<evidence type="ECO:0000256" key="1">
    <source>
        <dbReference type="ARBA" id="ARBA00010617"/>
    </source>
</evidence>
<dbReference type="Gramene" id="TVU03634">
    <property type="protein sequence ID" value="TVU03634"/>
    <property type="gene ID" value="EJB05_50822"/>
</dbReference>
<dbReference type="GO" id="GO:0016705">
    <property type="term" value="F:oxidoreductase activity, acting on paired donors, with incorporation or reduction of molecular oxygen"/>
    <property type="evidence" value="ECO:0007669"/>
    <property type="project" value="InterPro"/>
</dbReference>
<proteinExistence type="inferred from homology"/>
<evidence type="ECO:0000256" key="2">
    <source>
        <dbReference type="PIRSR" id="PIRSR602401-1"/>
    </source>
</evidence>
<gene>
    <name evidence="5" type="ORF">EJB05_50822</name>
</gene>
<dbReference type="Proteomes" id="UP000324897">
    <property type="component" value="Unassembled WGS sequence"/>
</dbReference>
<name>A0A5J9SXG2_9POAL</name>
<evidence type="ECO:0000256" key="4">
    <source>
        <dbReference type="SAM" id="SignalP"/>
    </source>
</evidence>
<dbReference type="EMBL" id="RWGY01000163">
    <property type="protein sequence ID" value="TVU03634.1"/>
    <property type="molecule type" value="Genomic_DNA"/>
</dbReference>
<dbReference type="PROSITE" id="PS00086">
    <property type="entry name" value="CYTOCHROME_P450"/>
    <property type="match status" value="1"/>
</dbReference>
<feature type="non-terminal residue" evidence="5">
    <location>
        <position position="1"/>
    </location>
</feature>
<keyword evidence="3" id="KW-0503">Monooxygenase</keyword>
<evidence type="ECO:0000256" key="3">
    <source>
        <dbReference type="RuleBase" id="RU000461"/>
    </source>
</evidence>
<keyword evidence="6" id="KW-1185">Reference proteome</keyword>
<dbReference type="PANTHER" id="PTHR47950">
    <property type="entry name" value="CYTOCHROME P450, FAMILY 76, SUBFAMILY C, POLYPEPTIDE 5-RELATED"/>
    <property type="match status" value="1"/>
</dbReference>
<comment type="cofactor">
    <cofactor evidence="2">
        <name>heme</name>
        <dbReference type="ChEBI" id="CHEBI:30413"/>
    </cofactor>
</comment>
<evidence type="ECO:0008006" key="7">
    <source>
        <dbReference type="Google" id="ProtNLM"/>
    </source>
</evidence>
<dbReference type="GO" id="GO:0004497">
    <property type="term" value="F:monooxygenase activity"/>
    <property type="evidence" value="ECO:0007669"/>
    <property type="project" value="UniProtKB-KW"/>
</dbReference>
<protein>
    <recommendedName>
        <fullName evidence="7">Cytochrome P450</fullName>
    </recommendedName>
</protein>
<accession>A0A5J9SXG2</accession>
<dbReference type="Gene3D" id="1.10.630.10">
    <property type="entry name" value="Cytochrome P450"/>
    <property type="match status" value="2"/>
</dbReference>
<dbReference type="PRINTS" id="PR00463">
    <property type="entry name" value="EP450I"/>
</dbReference>
<dbReference type="InterPro" id="IPR017972">
    <property type="entry name" value="Cyt_P450_CS"/>
</dbReference>
<dbReference type="AlphaFoldDB" id="A0A5J9SXG2"/>
<organism evidence="5 6">
    <name type="scientific">Eragrostis curvula</name>
    <name type="common">weeping love grass</name>
    <dbReference type="NCBI Taxonomy" id="38414"/>
    <lineage>
        <taxon>Eukaryota</taxon>
        <taxon>Viridiplantae</taxon>
        <taxon>Streptophyta</taxon>
        <taxon>Embryophyta</taxon>
        <taxon>Tracheophyta</taxon>
        <taxon>Spermatophyta</taxon>
        <taxon>Magnoliopsida</taxon>
        <taxon>Liliopsida</taxon>
        <taxon>Poales</taxon>
        <taxon>Poaceae</taxon>
        <taxon>PACMAD clade</taxon>
        <taxon>Chloridoideae</taxon>
        <taxon>Eragrostideae</taxon>
        <taxon>Eragrostidinae</taxon>
        <taxon>Eragrostis</taxon>
    </lineage>
</organism>
<keyword evidence="3" id="KW-0560">Oxidoreductase</keyword>
<dbReference type="PANTHER" id="PTHR47950:SF48">
    <property type="entry name" value="CYTOCHROME P450 FAMILY PROTEIN, EXPRESSED"/>
    <property type="match status" value="1"/>
</dbReference>
<reference evidence="5 6" key="1">
    <citation type="journal article" date="2019" name="Sci. Rep.">
        <title>A high-quality genome of Eragrostis curvula grass provides insights into Poaceae evolution and supports new strategies to enhance forage quality.</title>
        <authorList>
            <person name="Carballo J."/>
            <person name="Santos B.A.C.M."/>
            <person name="Zappacosta D."/>
            <person name="Garbus I."/>
            <person name="Selva J.P."/>
            <person name="Gallo C.A."/>
            <person name="Diaz A."/>
            <person name="Albertini E."/>
            <person name="Caccamo M."/>
            <person name="Echenique V."/>
        </authorList>
    </citation>
    <scope>NUCLEOTIDE SEQUENCE [LARGE SCALE GENOMIC DNA]</scope>
    <source>
        <strain evidence="6">cv. Victoria</strain>
        <tissue evidence="5">Leaf</tissue>
    </source>
</reference>
<dbReference type="InterPro" id="IPR001128">
    <property type="entry name" value="Cyt_P450"/>
</dbReference>
<feature type="signal peptide" evidence="4">
    <location>
        <begin position="1"/>
        <end position="22"/>
    </location>
</feature>
<dbReference type="GO" id="GO:0005506">
    <property type="term" value="F:iron ion binding"/>
    <property type="evidence" value="ECO:0007669"/>
    <property type="project" value="InterPro"/>
</dbReference>
<evidence type="ECO:0000313" key="6">
    <source>
        <dbReference type="Proteomes" id="UP000324897"/>
    </source>
</evidence>
<dbReference type="Pfam" id="PF00067">
    <property type="entry name" value="p450"/>
    <property type="match status" value="2"/>
</dbReference>
<keyword evidence="4" id="KW-0732">Signal</keyword>
<dbReference type="GO" id="GO:0020037">
    <property type="term" value="F:heme binding"/>
    <property type="evidence" value="ECO:0007669"/>
    <property type="project" value="InterPro"/>
</dbReference>
<sequence>MGFWTFQACSMALTLLTIHVVCVCLRQKSKRSNPSLRLPPGPIKLPIVGNALHFIGPFGRNPHRMLARLAATYGPVMSFRAGTAGTFVVVSSPDAAREALVANDAALAARLVPDTARAMAHSSASLLFLPSSDAMWKQHRATIGARFSSGQGLELTRHIRERHARRLAEHFRACSGRPVIIGEAVLGTVLNVVSNIVFSEDVVDMRAQAGKQLFRDLMVSVIKEWTRPNVSDGFPFLAPLDITGSRRRISRDLAKLYKFFDEEFIEPRLRSGEKRGDLFDVVLERLAKSELTRSEITKFFTDIFLTASNTSRITVEWAMALLLKYPDKMKKLRCELAANLLSKDFVEESDLANHPYLLCRGEGDVADAASCASDTPDVPVGTYVLVNLLSIGRDPRVWPDPEEFKPERFLGADQAFYFRGTNFAFRPFGAGRRVCPGMDFAARLEPLVLASILHKIDWTLPARMAPDDIDLQRDRYSMMLELDRPLRAVPVSTV</sequence>
<dbReference type="SUPFAM" id="SSF48264">
    <property type="entry name" value="Cytochrome P450"/>
    <property type="match status" value="1"/>
</dbReference>
<keyword evidence="2 3" id="KW-0349">Heme</keyword>
<keyword evidence="2 3" id="KW-0479">Metal-binding</keyword>